<dbReference type="PANTHER" id="PTHR30346">
    <property type="entry name" value="TRANSCRIPTIONAL DUAL REGULATOR HCAR-RELATED"/>
    <property type="match status" value="1"/>
</dbReference>
<evidence type="ECO:0000313" key="7">
    <source>
        <dbReference type="Proteomes" id="UP001206128"/>
    </source>
</evidence>
<dbReference type="RefSeq" id="WP_253770552.1">
    <property type="nucleotide sequence ID" value="NZ_JAMTCK010000005.1"/>
</dbReference>
<evidence type="ECO:0000256" key="1">
    <source>
        <dbReference type="ARBA" id="ARBA00009437"/>
    </source>
</evidence>
<dbReference type="AlphaFoldDB" id="A0AAE3GCJ1"/>
<dbReference type="Gene3D" id="1.10.10.10">
    <property type="entry name" value="Winged helix-like DNA-binding domain superfamily/Winged helix DNA-binding domain"/>
    <property type="match status" value="1"/>
</dbReference>
<dbReference type="PANTHER" id="PTHR30346:SF28">
    <property type="entry name" value="HTH-TYPE TRANSCRIPTIONAL REGULATOR CYNR"/>
    <property type="match status" value="1"/>
</dbReference>
<dbReference type="InterPro" id="IPR036390">
    <property type="entry name" value="WH_DNA-bd_sf"/>
</dbReference>
<organism evidence="6 7">
    <name type="scientific">Goodfellowiella coeruleoviolacea</name>
    <dbReference type="NCBI Taxonomy" id="334858"/>
    <lineage>
        <taxon>Bacteria</taxon>
        <taxon>Bacillati</taxon>
        <taxon>Actinomycetota</taxon>
        <taxon>Actinomycetes</taxon>
        <taxon>Pseudonocardiales</taxon>
        <taxon>Pseudonocardiaceae</taxon>
        <taxon>Goodfellowiella</taxon>
    </lineage>
</organism>
<dbReference type="GO" id="GO:0003677">
    <property type="term" value="F:DNA binding"/>
    <property type="evidence" value="ECO:0007669"/>
    <property type="project" value="UniProtKB-KW"/>
</dbReference>
<dbReference type="InterPro" id="IPR000847">
    <property type="entry name" value="LysR_HTH_N"/>
</dbReference>
<dbReference type="CDD" id="cd08434">
    <property type="entry name" value="PBP2_GltC_like"/>
    <property type="match status" value="1"/>
</dbReference>
<dbReference type="GO" id="GO:0032993">
    <property type="term" value="C:protein-DNA complex"/>
    <property type="evidence" value="ECO:0007669"/>
    <property type="project" value="TreeGrafter"/>
</dbReference>
<protein>
    <submittedName>
        <fullName evidence="6">DNA-binding transcriptional regulator, LysR family</fullName>
    </submittedName>
</protein>
<dbReference type="Pfam" id="PF00126">
    <property type="entry name" value="HTH_1"/>
    <property type="match status" value="1"/>
</dbReference>
<comment type="similarity">
    <text evidence="1">Belongs to the LysR transcriptional regulatory family.</text>
</comment>
<dbReference type="SUPFAM" id="SSF46785">
    <property type="entry name" value="Winged helix' DNA-binding domain"/>
    <property type="match status" value="1"/>
</dbReference>
<proteinExistence type="inferred from homology"/>
<name>A0AAE3GCJ1_9PSEU</name>
<keyword evidence="4" id="KW-0804">Transcription</keyword>
<evidence type="ECO:0000256" key="3">
    <source>
        <dbReference type="ARBA" id="ARBA00023125"/>
    </source>
</evidence>
<gene>
    <name evidence="6" type="ORF">LX83_002453</name>
</gene>
<keyword evidence="2" id="KW-0805">Transcription regulation</keyword>
<evidence type="ECO:0000259" key="5">
    <source>
        <dbReference type="PROSITE" id="PS50931"/>
    </source>
</evidence>
<evidence type="ECO:0000256" key="4">
    <source>
        <dbReference type="ARBA" id="ARBA00023163"/>
    </source>
</evidence>
<dbReference type="InterPro" id="IPR005119">
    <property type="entry name" value="LysR_subst-bd"/>
</dbReference>
<sequence>MAGEQADELAAALAPRLALLRALATEQHLTRVADQLGVPQPTVSRWLAAISEQLGAPVVVRSGRGIRLTRAGELLAEAAAGSLGALTAGCRRAVQEAHPERGQVVLGFLHMLGRSLVPELVRGFRARHPGVRFGLVQAARQEVLARLAAGRVDLAFVAPLPVDQPEFGYRRVSEQELLVNMPESHRFAGRRRVRLAELADEEFIGMEHGTGLRQITDELCADAGFTPRMAFEGQETETVRALVAAGLGVALLPPAETGPPPGVVELPVTPRASRTIGLVWVADQPVAPAVAAFREFTLMK</sequence>
<keyword evidence="3 6" id="KW-0238">DNA-binding</keyword>
<accession>A0AAE3GCJ1</accession>
<comment type="caution">
    <text evidence="6">The sequence shown here is derived from an EMBL/GenBank/DDBJ whole genome shotgun (WGS) entry which is preliminary data.</text>
</comment>
<reference evidence="6" key="1">
    <citation type="submission" date="2022-06" db="EMBL/GenBank/DDBJ databases">
        <title>Genomic Encyclopedia of Archaeal and Bacterial Type Strains, Phase II (KMG-II): from individual species to whole genera.</title>
        <authorList>
            <person name="Goeker M."/>
        </authorList>
    </citation>
    <scope>NUCLEOTIDE SEQUENCE</scope>
    <source>
        <strain evidence="6">DSM 43935</strain>
    </source>
</reference>
<feature type="domain" description="HTH lysR-type" evidence="5">
    <location>
        <begin position="17"/>
        <end position="69"/>
    </location>
</feature>
<dbReference type="EMBL" id="JAMTCK010000005">
    <property type="protein sequence ID" value="MCP2165595.1"/>
    <property type="molecule type" value="Genomic_DNA"/>
</dbReference>
<dbReference type="Gene3D" id="3.40.190.290">
    <property type="match status" value="1"/>
</dbReference>
<dbReference type="InterPro" id="IPR036388">
    <property type="entry name" value="WH-like_DNA-bd_sf"/>
</dbReference>
<dbReference type="Pfam" id="PF03466">
    <property type="entry name" value="LysR_substrate"/>
    <property type="match status" value="1"/>
</dbReference>
<dbReference type="GO" id="GO:0003700">
    <property type="term" value="F:DNA-binding transcription factor activity"/>
    <property type="evidence" value="ECO:0007669"/>
    <property type="project" value="InterPro"/>
</dbReference>
<keyword evidence="7" id="KW-1185">Reference proteome</keyword>
<dbReference type="PROSITE" id="PS50931">
    <property type="entry name" value="HTH_LYSR"/>
    <property type="match status" value="1"/>
</dbReference>
<dbReference type="SUPFAM" id="SSF53850">
    <property type="entry name" value="Periplasmic binding protein-like II"/>
    <property type="match status" value="1"/>
</dbReference>
<dbReference type="Proteomes" id="UP001206128">
    <property type="component" value="Unassembled WGS sequence"/>
</dbReference>
<evidence type="ECO:0000256" key="2">
    <source>
        <dbReference type="ARBA" id="ARBA00023015"/>
    </source>
</evidence>
<evidence type="ECO:0000313" key="6">
    <source>
        <dbReference type="EMBL" id="MCP2165595.1"/>
    </source>
</evidence>